<evidence type="ECO:0000313" key="4">
    <source>
        <dbReference type="Proteomes" id="UP000193467"/>
    </source>
</evidence>
<keyword evidence="2" id="KW-0812">Transmembrane</keyword>
<keyword evidence="4" id="KW-1185">Reference proteome</keyword>
<feature type="region of interest" description="Disordered" evidence="1">
    <location>
        <begin position="115"/>
        <end position="168"/>
    </location>
</feature>
<evidence type="ECO:0000256" key="1">
    <source>
        <dbReference type="SAM" id="MobiDB-lite"/>
    </source>
</evidence>
<organism evidence="3 4">
    <name type="scientific">Leucosporidium creatinivorum</name>
    <dbReference type="NCBI Taxonomy" id="106004"/>
    <lineage>
        <taxon>Eukaryota</taxon>
        <taxon>Fungi</taxon>
        <taxon>Dikarya</taxon>
        <taxon>Basidiomycota</taxon>
        <taxon>Pucciniomycotina</taxon>
        <taxon>Microbotryomycetes</taxon>
        <taxon>Leucosporidiales</taxon>
        <taxon>Leucosporidium</taxon>
    </lineage>
</organism>
<protein>
    <recommendedName>
        <fullName evidence="5">Peroxin-14</fullName>
    </recommendedName>
</protein>
<dbReference type="EMBL" id="MCGR01000022">
    <property type="protein sequence ID" value="ORY81746.1"/>
    <property type="molecule type" value="Genomic_DNA"/>
</dbReference>
<feature type="region of interest" description="Disordered" evidence="1">
    <location>
        <begin position="1"/>
        <end position="24"/>
    </location>
</feature>
<sequence>MQPVTAQSHLPPPRDYHHHPAPLPSLPPAYAPNSSVPQFIRALAFLVFVVGGTTSAAVTWIYKSLIYPRLVLALQARTRLHNANLSMYDGLLSSLRLLKNAPGFQRIKSPAFEEAAAAEGGGKEEEAVVEQSEAVQEKEAVPEKQSKAEEAGVPAEQEGAELDDEATPPLPPPATVLLPIQTSLSSLASALPPSGTSTTLPARIAHAPYPTLSDARSPSEGLLGALSSLNSYLETETYAVVTSAYRSYGAQAATGGSKDRTPLLDAVSNLKAEIRSVKGALLNRRNFAALAPRGEIAA</sequence>
<keyword evidence="2" id="KW-0472">Membrane</keyword>
<accession>A0A1Y2FEL5</accession>
<reference evidence="3 4" key="1">
    <citation type="submission" date="2016-07" db="EMBL/GenBank/DDBJ databases">
        <title>Pervasive Adenine N6-methylation of Active Genes in Fungi.</title>
        <authorList>
            <consortium name="DOE Joint Genome Institute"/>
            <person name="Mondo S.J."/>
            <person name="Dannebaum R.O."/>
            <person name="Kuo R.C."/>
            <person name="Labutti K."/>
            <person name="Haridas S."/>
            <person name="Kuo A."/>
            <person name="Salamov A."/>
            <person name="Ahrendt S.R."/>
            <person name="Lipzen A."/>
            <person name="Sullivan W."/>
            <person name="Andreopoulos W.B."/>
            <person name="Clum A."/>
            <person name="Lindquist E."/>
            <person name="Daum C."/>
            <person name="Ramamoorthy G.K."/>
            <person name="Gryganskyi A."/>
            <person name="Culley D."/>
            <person name="Magnuson J.K."/>
            <person name="James T.Y."/>
            <person name="O'Malley M.A."/>
            <person name="Stajich J.E."/>
            <person name="Spatafora J.W."/>
            <person name="Visel A."/>
            <person name="Grigoriev I.V."/>
        </authorList>
    </citation>
    <scope>NUCLEOTIDE SEQUENCE [LARGE SCALE GENOMIC DNA]</scope>
    <source>
        <strain evidence="3 4">62-1032</strain>
    </source>
</reference>
<evidence type="ECO:0000256" key="2">
    <source>
        <dbReference type="SAM" id="Phobius"/>
    </source>
</evidence>
<name>A0A1Y2FEL5_9BASI</name>
<dbReference type="InParanoid" id="A0A1Y2FEL5"/>
<feature type="compositionally biased region" description="Basic and acidic residues" evidence="1">
    <location>
        <begin position="135"/>
        <end position="150"/>
    </location>
</feature>
<evidence type="ECO:0008006" key="5">
    <source>
        <dbReference type="Google" id="ProtNLM"/>
    </source>
</evidence>
<evidence type="ECO:0000313" key="3">
    <source>
        <dbReference type="EMBL" id="ORY81746.1"/>
    </source>
</evidence>
<dbReference type="AlphaFoldDB" id="A0A1Y2FEL5"/>
<proteinExistence type="predicted"/>
<dbReference type="OrthoDB" id="441517at2759"/>
<keyword evidence="2" id="KW-1133">Transmembrane helix</keyword>
<dbReference type="Proteomes" id="UP000193467">
    <property type="component" value="Unassembled WGS sequence"/>
</dbReference>
<feature type="transmembrane region" description="Helical" evidence="2">
    <location>
        <begin position="39"/>
        <end position="62"/>
    </location>
</feature>
<dbReference type="STRING" id="106004.A0A1Y2FEL5"/>
<gene>
    <name evidence="3" type="ORF">BCR35DRAFT_303879</name>
</gene>
<comment type="caution">
    <text evidence="3">The sequence shown here is derived from an EMBL/GenBank/DDBJ whole genome shotgun (WGS) entry which is preliminary data.</text>
</comment>